<dbReference type="InterPro" id="IPR001584">
    <property type="entry name" value="Integrase_cat-core"/>
</dbReference>
<feature type="non-terminal residue" evidence="3">
    <location>
        <position position="1"/>
    </location>
</feature>
<dbReference type="InterPro" id="IPR040676">
    <property type="entry name" value="DUF5641"/>
</dbReference>
<protein>
    <recommendedName>
        <fullName evidence="2">Integrase catalytic domain-containing protein</fullName>
    </recommendedName>
</protein>
<dbReference type="GO" id="GO:0015074">
    <property type="term" value="P:DNA integration"/>
    <property type="evidence" value="ECO:0007669"/>
    <property type="project" value="InterPro"/>
</dbReference>
<organism evidence="3 4">
    <name type="scientific">Triplophysa rosa</name>
    <name type="common">Cave loach</name>
    <dbReference type="NCBI Taxonomy" id="992332"/>
    <lineage>
        <taxon>Eukaryota</taxon>
        <taxon>Metazoa</taxon>
        <taxon>Chordata</taxon>
        <taxon>Craniata</taxon>
        <taxon>Vertebrata</taxon>
        <taxon>Euteleostomi</taxon>
        <taxon>Actinopterygii</taxon>
        <taxon>Neopterygii</taxon>
        <taxon>Teleostei</taxon>
        <taxon>Ostariophysi</taxon>
        <taxon>Cypriniformes</taxon>
        <taxon>Nemacheilidae</taxon>
        <taxon>Triplophysa</taxon>
    </lineage>
</organism>
<comment type="caution">
    <text evidence="3">The sequence shown here is derived from an EMBL/GenBank/DDBJ whole genome shotgun (WGS) entry which is preliminary data.</text>
</comment>
<feature type="domain" description="Integrase catalytic" evidence="2">
    <location>
        <begin position="191"/>
        <end position="377"/>
    </location>
</feature>
<dbReference type="Pfam" id="PF18701">
    <property type="entry name" value="DUF5641"/>
    <property type="match status" value="1"/>
</dbReference>
<dbReference type="InterPro" id="IPR012337">
    <property type="entry name" value="RNaseH-like_sf"/>
</dbReference>
<keyword evidence="4" id="KW-1185">Reference proteome</keyword>
<dbReference type="PANTHER" id="PTHR47331:SF1">
    <property type="entry name" value="GAG-LIKE PROTEIN"/>
    <property type="match status" value="1"/>
</dbReference>
<evidence type="ECO:0000313" key="4">
    <source>
        <dbReference type="Proteomes" id="UP001059041"/>
    </source>
</evidence>
<proteinExistence type="predicted"/>
<dbReference type="InterPro" id="IPR036397">
    <property type="entry name" value="RNaseH_sf"/>
</dbReference>
<dbReference type="Proteomes" id="UP001059041">
    <property type="component" value="Unassembled WGS sequence"/>
</dbReference>
<evidence type="ECO:0000256" key="1">
    <source>
        <dbReference type="SAM" id="MobiDB-lite"/>
    </source>
</evidence>
<dbReference type="EMBL" id="JAFHDT010000268">
    <property type="protein sequence ID" value="KAI7790024.1"/>
    <property type="molecule type" value="Genomic_DNA"/>
</dbReference>
<evidence type="ECO:0000259" key="2">
    <source>
        <dbReference type="PROSITE" id="PS50994"/>
    </source>
</evidence>
<dbReference type="GO" id="GO:0003676">
    <property type="term" value="F:nucleic acid binding"/>
    <property type="evidence" value="ECO:0007669"/>
    <property type="project" value="InterPro"/>
</dbReference>
<gene>
    <name evidence="3" type="ORF">IRJ41_019694</name>
</gene>
<evidence type="ECO:0000313" key="3">
    <source>
        <dbReference type="EMBL" id="KAI7790024.1"/>
    </source>
</evidence>
<dbReference type="Gene3D" id="3.30.420.10">
    <property type="entry name" value="Ribonuclease H-like superfamily/Ribonuclease H"/>
    <property type="match status" value="1"/>
</dbReference>
<dbReference type="PROSITE" id="PS50994">
    <property type="entry name" value="INTEGRASE"/>
    <property type="match status" value="1"/>
</dbReference>
<dbReference type="AlphaFoldDB" id="A0A9W7W951"/>
<name>A0A9W7W951_TRIRA</name>
<reference evidence="3" key="1">
    <citation type="submission" date="2021-02" db="EMBL/GenBank/DDBJ databases">
        <title>Comparative genomics reveals that relaxation of natural selection precedes convergent phenotypic evolution of cavefish.</title>
        <authorList>
            <person name="Peng Z."/>
        </authorList>
    </citation>
    <scope>NUCLEOTIDE SEQUENCE</scope>
    <source>
        <tissue evidence="3">Muscle</tissue>
    </source>
</reference>
<dbReference type="SUPFAM" id="SSF53098">
    <property type="entry name" value="Ribonuclease H-like"/>
    <property type="match status" value="1"/>
</dbReference>
<accession>A0A9W7W951</accession>
<sequence length="447" mass="51174">DQSHGPPFLKQGPEYWPKKPEAQSEGASEIKGLSCYSVMTVETKPNLPDVTQFKNWQELVDVTMTHRDAEAVLLRQCQAESFPEEVAAFQAQKSVPVHSRLANLAPEWDLLIKVIRVGRCLRRLANSNPDQIHPIVLDPKNAITKLLIKEFDERLLHPGAERVYAEMRYWILRGRQAIKHRQQSCLSCQKWRAQPKVPQMADLPPERLRLLCPPFYSTGGDRTRNAGVLKCLTTRVVHIELLNSMDVDAFLLALRRFIARRGRPHEIRSDCGTNFRGAERELREVFLNMESGLQTRLADYQIKFKFNPPSAPHFGGLWEREVRSIKNALQVAITEDLLSTVLVEVEGILNAKPLGYVSTDIADIDPITPNLLLMGQRDSSLPQVAYAPGEMGRRRWRHCQSIIDQFWTHFTRNYLPTLQTRQKWQRTSDNLEVDSVVLVVDPQLPRA</sequence>
<dbReference type="PANTHER" id="PTHR47331">
    <property type="entry name" value="PHD-TYPE DOMAIN-CONTAINING PROTEIN"/>
    <property type="match status" value="1"/>
</dbReference>
<feature type="region of interest" description="Disordered" evidence="1">
    <location>
        <begin position="1"/>
        <end position="27"/>
    </location>
</feature>